<feature type="non-terminal residue" evidence="2">
    <location>
        <position position="274"/>
    </location>
</feature>
<dbReference type="CDD" id="cd09111">
    <property type="entry name" value="PLDc_ymdC_like_1"/>
    <property type="match status" value="1"/>
</dbReference>
<dbReference type="GO" id="GO:0032049">
    <property type="term" value="P:cardiolipin biosynthetic process"/>
    <property type="evidence" value="ECO:0007669"/>
    <property type="project" value="UniProtKB-ARBA"/>
</dbReference>
<dbReference type="PANTHER" id="PTHR21248">
    <property type="entry name" value="CARDIOLIPIN SYNTHASE"/>
    <property type="match status" value="1"/>
</dbReference>
<dbReference type="GO" id="GO:0030572">
    <property type="term" value="F:phosphatidyltransferase activity"/>
    <property type="evidence" value="ECO:0007669"/>
    <property type="project" value="UniProtKB-ARBA"/>
</dbReference>
<dbReference type="Pfam" id="PF13091">
    <property type="entry name" value="PLDc_2"/>
    <property type="match status" value="1"/>
</dbReference>
<evidence type="ECO:0000313" key="2">
    <source>
        <dbReference type="EMBL" id="RIX71300.1"/>
    </source>
</evidence>
<accession>A0A9X8CY41</accession>
<reference evidence="2 3" key="1">
    <citation type="submission" date="2018-09" db="EMBL/GenBank/DDBJ databases">
        <title>Acidovorax cavernicola nov. sp. isolated from Gruta de las Maravillas (Aracena, Spain).</title>
        <authorList>
            <person name="Jurado V."/>
            <person name="Gutierrez-Patricio S."/>
            <person name="Gonzalez-Pimentel J.L."/>
            <person name="Miller A.Z."/>
            <person name="Laiz L."/>
            <person name="Saiz-Jimenez C."/>
        </authorList>
    </citation>
    <scope>NUCLEOTIDE SEQUENCE [LARGE SCALE GENOMIC DNA]</scope>
    <source>
        <strain evidence="2 3">1011MAR4D40.2</strain>
    </source>
</reference>
<dbReference type="PROSITE" id="PS51257">
    <property type="entry name" value="PROKAR_LIPOPROTEIN"/>
    <property type="match status" value="1"/>
</dbReference>
<dbReference type="InterPro" id="IPR025202">
    <property type="entry name" value="PLD-like_dom"/>
</dbReference>
<dbReference type="AlphaFoldDB" id="A0A9X8CY41"/>
<dbReference type="PANTHER" id="PTHR21248:SF12">
    <property type="entry name" value="CARDIOLIPIN SYNTHASE C"/>
    <property type="match status" value="1"/>
</dbReference>
<evidence type="ECO:0000313" key="3">
    <source>
        <dbReference type="Proteomes" id="UP000265619"/>
    </source>
</evidence>
<gene>
    <name evidence="2" type="ORF">D3H34_32145</name>
</gene>
<proteinExistence type="predicted"/>
<dbReference type="EMBL" id="QXMN01000170">
    <property type="protein sequence ID" value="RIX71300.1"/>
    <property type="molecule type" value="Genomic_DNA"/>
</dbReference>
<dbReference type="Gene3D" id="3.30.870.10">
    <property type="entry name" value="Endonuclease Chain A"/>
    <property type="match status" value="1"/>
</dbReference>
<protein>
    <submittedName>
        <fullName evidence="2">Phospholipase D family protein</fullName>
    </submittedName>
</protein>
<dbReference type="RefSeq" id="WP_286186544.1">
    <property type="nucleotide sequence ID" value="NZ_QXMN01000170.1"/>
</dbReference>
<dbReference type="PROSITE" id="PS50035">
    <property type="entry name" value="PLD"/>
    <property type="match status" value="1"/>
</dbReference>
<dbReference type="Proteomes" id="UP000265619">
    <property type="component" value="Unassembled WGS sequence"/>
</dbReference>
<organism evidence="2 3">
    <name type="scientific">Acidovorax cavernicola</name>
    <dbReference type="NCBI Taxonomy" id="1675792"/>
    <lineage>
        <taxon>Bacteria</taxon>
        <taxon>Pseudomonadati</taxon>
        <taxon>Pseudomonadota</taxon>
        <taxon>Betaproteobacteria</taxon>
        <taxon>Burkholderiales</taxon>
        <taxon>Comamonadaceae</taxon>
        <taxon>Acidovorax</taxon>
    </lineage>
</organism>
<sequence>MPPRIAPVDWRRPCRILLLAACCGLTACGLPPLEGRTTSSALPASAAAQTPLGQALAPQAAAHAGLSGIYALSDPLEAFAARALLMRAAQQTLDVQYYIWHDDTTGALLARELLAAAGRGVRVRLLLDDVGTSGLDAQWSALDQHPQIEVRLFNPMAVRRPKALGYLTDFTRANRRMHNKSLTADNQATVIGGRNIGDEYFGATDGVLFADLDVLAVGAIVPEVSHDFDRYWASDSSYPVAALLPPHDLAQRQRLDARLAQTAAAPAPQDYQRA</sequence>
<name>A0A9X8CY41_9BURK</name>
<keyword evidence="3" id="KW-1185">Reference proteome</keyword>
<dbReference type="InterPro" id="IPR001736">
    <property type="entry name" value="PLipase_D/transphosphatidylase"/>
</dbReference>
<dbReference type="SUPFAM" id="SSF56024">
    <property type="entry name" value="Phospholipase D/nuclease"/>
    <property type="match status" value="1"/>
</dbReference>
<evidence type="ECO:0000259" key="1">
    <source>
        <dbReference type="PROSITE" id="PS50035"/>
    </source>
</evidence>
<comment type="caution">
    <text evidence="2">The sequence shown here is derived from an EMBL/GenBank/DDBJ whole genome shotgun (WGS) entry which is preliminary data.</text>
</comment>
<feature type="domain" description="PLD phosphodiesterase" evidence="1">
    <location>
        <begin position="173"/>
        <end position="200"/>
    </location>
</feature>